<protein>
    <submittedName>
        <fullName evidence="2">DUF2163 domain-containing protein</fullName>
    </submittedName>
</protein>
<dbReference type="InterPro" id="IPR011928">
    <property type="entry name" value="Phage_phiJL001_Gp84"/>
</dbReference>
<comment type="caution">
    <text evidence="2">The sequence shown here is derived from an EMBL/GenBank/DDBJ whole genome shotgun (WGS) entry which is preliminary data.</text>
</comment>
<evidence type="ECO:0000313" key="2">
    <source>
        <dbReference type="EMBL" id="TXB70900.1"/>
    </source>
</evidence>
<feature type="domain" description="Bacteriophage phiJL001 Gp84 C-terminal" evidence="1">
    <location>
        <begin position="181"/>
        <end position="264"/>
    </location>
</feature>
<reference evidence="2 3" key="1">
    <citation type="submission" date="2019-08" db="EMBL/GenBank/DDBJ databases">
        <authorList>
            <person name="Ye J."/>
        </authorList>
    </citation>
    <scope>NUCLEOTIDE SEQUENCE [LARGE SCALE GENOMIC DNA]</scope>
    <source>
        <strain evidence="2 3">TK008</strain>
    </source>
</reference>
<evidence type="ECO:0000313" key="3">
    <source>
        <dbReference type="Proteomes" id="UP000321562"/>
    </source>
</evidence>
<dbReference type="Pfam" id="PF09356">
    <property type="entry name" value="Phage_BR0599"/>
    <property type="match status" value="1"/>
</dbReference>
<dbReference type="AlphaFoldDB" id="A0A5C6S932"/>
<proteinExistence type="predicted"/>
<dbReference type="Proteomes" id="UP000321562">
    <property type="component" value="Unassembled WGS sequence"/>
</dbReference>
<dbReference type="InterPro" id="IPR018964">
    <property type="entry name" value="Phage_phiJL001_Gp84_C"/>
</dbReference>
<dbReference type="NCBIfam" id="TIGR02218">
    <property type="entry name" value="phg_TIGR02218"/>
    <property type="match status" value="1"/>
</dbReference>
<dbReference type="RefSeq" id="WP_147096384.1">
    <property type="nucleotide sequence ID" value="NZ_JBHUFH010000002.1"/>
</dbReference>
<dbReference type="OrthoDB" id="1633386at2"/>
<gene>
    <name evidence="2" type="ORF">FQV27_03370</name>
</gene>
<evidence type="ECO:0000259" key="1">
    <source>
        <dbReference type="Pfam" id="PF09356"/>
    </source>
</evidence>
<dbReference type="Pfam" id="PF09931">
    <property type="entry name" value="Phage_phiJL001_Gp84_N"/>
    <property type="match status" value="1"/>
</dbReference>
<name>A0A5C6S932_9RHOB</name>
<organism evidence="2 3">
    <name type="scientific">Paracoccus aurantiacus</name>
    <dbReference type="NCBI Taxonomy" id="2599412"/>
    <lineage>
        <taxon>Bacteria</taxon>
        <taxon>Pseudomonadati</taxon>
        <taxon>Pseudomonadota</taxon>
        <taxon>Alphaproteobacteria</taxon>
        <taxon>Rhodobacterales</taxon>
        <taxon>Paracoccaceae</taxon>
        <taxon>Paracoccus</taxon>
    </lineage>
</organism>
<sequence length="290" mass="31815">MTTTTIARAWSITRKDGLTLGFTDHDQQLSFHGISFRPDVGLTAQAVVQGTGLSVDNTEVIGALSDGAIEERDIVAGRWDGAELCQWEVDWADPSKAVLVFRGHLGEVTRGGGMFRAELRGLSEPLNKVKGRVFQPRCSALLADSACKVDMTAPGLSAEGILEDVDGARLTLSHLAGYDDRWFERGRINILTGEAAAIEGHIKNDRAMPGGLREIDLWVEPGGLPRRGDRIRIEAGCNKSASMCRAKFNNFINFRGFPHLPEEDWLMAPAKRSARSSDLLDNLDEHYDVK</sequence>
<accession>A0A5C6S932</accession>
<dbReference type="EMBL" id="VOPL01000001">
    <property type="protein sequence ID" value="TXB70900.1"/>
    <property type="molecule type" value="Genomic_DNA"/>
</dbReference>
<keyword evidence="3" id="KW-1185">Reference proteome</keyword>